<proteinExistence type="inferred from homology"/>
<dbReference type="Gene3D" id="3.60.60.10">
    <property type="entry name" value="Penicillin V Acylase, Chain A"/>
    <property type="match status" value="1"/>
</dbReference>
<keyword evidence="2 4" id="KW-0378">Hydrolase</keyword>
<dbReference type="PANTHER" id="PTHR35527">
    <property type="entry name" value="CHOLOYLGLYCINE HYDROLASE"/>
    <property type="match status" value="1"/>
</dbReference>
<evidence type="ECO:0000313" key="4">
    <source>
        <dbReference type="EMBL" id="RXZ53258.1"/>
    </source>
</evidence>
<protein>
    <submittedName>
        <fullName evidence="4">Linear amide C-N hydrolase</fullName>
    </submittedName>
</protein>
<feature type="domain" description="Choloylglycine hydrolase/NAAA C-terminal" evidence="3">
    <location>
        <begin position="96"/>
        <end position="249"/>
    </location>
</feature>
<dbReference type="AlphaFoldDB" id="A0A4Q2JYW5"/>
<dbReference type="GO" id="GO:0016787">
    <property type="term" value="F:hydrolase activity"/>
    <property type="evidence" value="ECO:0007669"/>
    <property type="project" value="UniProtKB-KW"/>
</dbReference>
<comment type="caution">
    <text evidence="4">The sequence shown here is derived from an EMBL/GenBank/DDBJ whole genome shotgun (WGS) entry which is preliminary data.</text>
</comment>
<dbReference type="InterPro" id="IPR029055">
    <property type="entry name" value="Ntn_hydrolases_N"/>
</dbReference>
<dbReference type="SUPFAM" id="SSF56235">
    <property type="entry name" value="N-terminal nucleophile aminohydrolases (Ntn hydrolases)"/>
    <property type="match status" value="1"/>
</dbReference>
<name>A0A4Q2JYW5_9ACTN</name>
<reference evidence="4 5" key="1">
    <citation type="submission" date="2019-01" db="EMBL/GenBank/DDBJ databases">
        <title>Senegalimassilia sp. nov. KGMB04484 isolated human feces.</title>
        <authorList>
            <person name="Han K.-I."/>
            <person name="Kim J.-S."/>
            <person name="Lee K.C."/>
            <person name="Suh M.K."/>
            <person name="Eom M.K."/>
            <person name="Lee J.H."/>
            <person name="Park S.-H."/>
            <person name="Kang S.W."/>
            <person name="Park J.-E."/>
            <person name="Oh B.S."/>
            <person name="Yu S.Y."/>
            <person name="Choi S.-H."/>
            <person name="Lee D.H."/>
            <person name="Yoon H."/>
            <person name="Kim B.-Y."/>
            <person name="Lee J.H."/>
            <person name="Lee J.-S."/>
        </authorList>
    </citation>
    <scope>NUCLEOTIDE SEQUENCE [LARGE SCALE GENOMIC DNA]</scope>
    <source>
        <strain evidence="4 5">KGMB04484</strain>
    </source>
</reference>
<dbReference type="EMBL" id="SDPW01000001">
    <property type="protein sequence ID" value="RXZ53258.1"/>
    <property type="molecule type" value="Genomic_DNA"/>
</dbReference>
<dbReference type="InterPro" id="IPR052193">
    <property type="entry name" value="Peptidase_C59"/>
</dbReference>
<gene>
    <name evidence="4" type="ORF">ET524_01145</name>
</gene>
<dbReference type="Pfam" id="PF02275">
    <property type="entry name" value="CBAH"/>
    <property type="match status" value="1"/>
</dbReference>
<dbReference type="OrthoDB" id="9794717at2"/>
<dbReference type="Proteomes" id="UP000293345">
    <property type="component" value="Unassembled WGS sequence"/>
</dbReference>
<accession>A0A4Q2JYW5</accession>
<dbReference type="RefSeq" id="WP_129422988.1">
    <property type="nucleotide sequence ID" value="NZ_SDPW01000001.1"/>
</dbReference>
<comment type="similarity">
    <text evidence="1">Belongs to the peptidase C59 family.</text>
</comment>
<evidence type="ECO:0000256" key="1">
    <source>
        <dbReference type="ARBA" id="ARBA00006625"/>
    </source>
</evidence>
<organism evidence="4 5">
    <name type="scientific">Senegalimassilia faecalis</name>
    <dbReference type="NCBI Taxonomy" id="2509433"/>
    <lineage>
        <taxon>Bacteria</taxon>
        <taxon>Bacillati</taxon>
        <taxon>Actinomycetota</taxon>
        <taxon>Coriobacteriia</taxon>
        <taxon>Coriobacteriales</taxon>
        <taxon>Coriobacteriaceae</taxon>
        <taxon>Senegalimassilia</taxon>
    </lineage>
</organism>
<sequence>MKLGEVFGTVAACAAGAAVGAGIGLYGPRAHALSTVRQITHAEGAYNLYAMDVTYPYNLDRLIDRGLGGDQDTADAIFREALPFLPAHMQAPEFGCSAFALNVGDQVLMGRNYDFKLDTSAMLVHCAPKGGYESIAFAALDNVHANNPFADVKSRLACLAAPFVCLDGVNEKGVSIAVLTLDSKPTHRVTGKPVLSTPLVIRLVLDRAATTQEAVDLLLAHDMFATSGRDYHYYITDASGDGRVVEYDCDSPERLPVVTPCRQVTNFFVMHEGLVKPNQKNGRYGHGRERYDAIEAVLDGAPVGEDAQVTAWRALAAAAQEPNPEDVTSNTQWSVVFDNKNLTADIAIRRRFDDVHHADIHGNII</sequence>
<dbReference type="PANTHER" id="PTHR35527:SF2">
    <property type="entry name" value="HYDROLASE"/>
    <property type="match status" value="1"/>
</dbReference>
<evidence type="ECO:0000256" key="2">
    <source>
        <dbReference type="ARBA" id="ARBA00022801"/>
    </source>
</evidence>
<evidence type="ECO:0000313" key="5">
    <source>
        <dbReference type="Proteomes" id="UP000293345"/>
    </source>
</evidence>
<dbReference type="InterPro" id="IPR029132">
    <property type="entry name" value="CBAH/NAAA_C"/>
</dbReference>
<keyword evidence="5" id="KW-1185">Reference proteome</keyword>
<evidence type="ECO:0000259" key="3">
    <source>
        <dbReference type="Pfam" id="PF02275"/>
    </source>
</evidence>